<dbReference type="GO" id="GO:0045892">
    <property type="term" value="P:negative regulation of DNA-templated transcription"/>
    <property type="evidence" value="ECO:0007669"/>
    <property type="project" value="UniProtKB-ARBA"/>
</dbReference>
<proteinExistence type="inferred from homology"/>
<dbReference type="GO" id="GO:0001946">
    <property type="term" value="P:lymphangiogenesis"/>
    <property type="evidence" value="ECO:0007669"/>
    <property type="project" value="UniProtKB-ARBA"/>
</dbReference>
<dbReference type="GO" id="GO:0000981">
    <property type="term" value="F:DNA-binding transcription factor activity, RNA polymerase II-specific"/>
    <property type="evidence" value="ECO:0007669"/>
    <property type="project" value="TreeGrafter"/>
</dbReference>
<keyword evidence="7 12" id="KW-0804">Transcription</keyword>
<dbReference type="InterPro" id="IPR036388">
    <property type="entry name" value="WH-like_DNA-bd_sf"/>
</dbReference>
<dbReference type="GO" id="GO:0045944">
    <property type="term" value="P:positive regulation of transcription by RNA polymerase II"/>
    <property type="evidence" value="ECO:0007669"/>
    <property type="project" value="UniProtKB-ARBA"/>
</dbReference>
<evidence type="ECO:0000256" key="7">
    <source>
        <dbReference type="ARBA" id="ARBA00023163"/>
    </source>
</evidence>
<evidence type="ECO:0000256" key="4">
    <source>
        <dbReference type="ARBA" id="ARBA00023015"/>
    </source>
</evidence>
<comment type="similarity">
    <text evidence="2 12">Belongs to the E2F/DP family.</text>
</comment>
<dbReference type="Gene3D" id="1.10.10.10">
    <property type="entry name" value="Winged helix-like DNA-binding domain superfamily/Winged helix DNA-binding domain"/>
    <property type="match status" value="2"/>
</dbReference>
<evidence type="ECO:0000259" key="14">
    <source>
        <dbReference type="SMART" id="SM01372"/>
    </source>
</evidence>
<feature type="non-terminal residue" evidence="15">
    <location>
        <position position="1"/>
    </location>
</feature>
<feature type="domain" description="E2F/DP family winged-helix DNA-binding" evidence="14">
    <location>
        <begin position="270"/>
        <end position="355"/>
    </location>
</feature>
<evidence type="ECO:0000256" key="3">
    <source>
        <dbReference type="ARBA" id="ARBA00022491"/>
    </source>
</evidence>
<evidence type="ECO:0000313" key="16">
    <source>
        <dbReference type="Proteomes" id="UP001152622"/>
    </source>
</evidence>
<dbReference type="GO" id="GO:0000978">
    <property type="term" value="F:RNA polymerase II cis-regulatory region sequence-specific DNA binding"/>
    <property type="evidence" value="ECO:0007669"/>
    <property type="project" value="InterPro"/>
</dbReference>
<comment type="subcellular location">
    <subcellularLocation>
        <location evidence="1 12">Nucleus</location>
    </subcellularLocation>
</comment>
<dbReference type="InterPro" id="IPR015633">
    <property type="entry name" value="E2F"/>
</dbReference>
<dbReference type="SMART" id="SM01372">
    <property type="entry name" value="E2F_TDP"/>
    <property type="match status" value="2"/>
</dbReference>
<evidence type="ECO:0000256" key="13">
    <source>
        <dbReference type="SAM" id="MobiDB-lite"/>
    </source>
</evidence>
<evidence type="ECO:0000256" key="5">
    <source>
        <dbReference type="ARBA" id="ARBA00023125"/>
    </source>
</evidence>
<organism evidence="15 16">
    <name type="scientific">Synaphobranchus kaupii</name>
    <name type="common">Kaup's arrowtooth eel</name>
    <dbReference type="NCBI Taxonomy" id="118154"/>
    <lineage>
        <taxon>Eukaryota</taxon>
        <taxon>Metazoa</taxon>
        <taxon>Chordata</taxon>
        <taxon>Craniata</taxon>
        <taxon>Vertebrata</taxon>
        <taxon>Euteleostomi</taxon>
        <taxon>Actinopterygii</taxon>
        <taxon>Neopterygii</taxon>
        <taxon>Teleostei</taxon>
        <taxon>Anguilliformes</taxon>
        <taxon>Synaphobranchidae</taxon>
        <taxon>Synaphobranchus</taxon>
    </lineage>
</organism>
<dbReference type="Proteomes" id="UP001152622">
    <property type="component" value="Chromosome 1"/>
</dbReference>
<dbReference type="InterPro" id="IPR003316">
    <property type="entry name" value="E2F_WHTH_DNA-bd_dom"/>
</dbReference>
<evidence type="ECO:0000256" key="8">
    <source>
        <dbReference type="ARBA" id="ARBA00023242"/>
    </source>
</evidence>
<dbReference type="InterPro" id="IPR036390">
    <property type="entry name" value="WH_DNA-bd_sf"/>
</dbReference>
<dbReference type="SUPFAM" id="SSF46785">
    <property type="entry name" value="Winged helix' DNA-binding domain"/>
    <property type="match status" value="2"/>
</dbReference>
<dbReference type="Pfam" id="PF02319">
    <property type="entry name" value="WHD_E2F_TDP"/>
    <property type="match status" value="2"/>
</dbReference>
<dbReference type="EMBL" id="JAINUF010000001">
    <property type="protein sequence ID" value="KAJ8381411.1"/>
    <property type="molecule type" value="Genomic_DNA"/>
</dbReference>
<protein>
    <recommendedName>
        <fullName evidence="10">Transcription factor E2F7</fullName>
    </recommendedName>
</protein>
<keyword evidence="5 12" id="KW-0238">DNA-binding</keyword>
<keyword evidence="6" id="KW-0010">Activator</keyword>
<feature type="region of interest" description="Disordered" evidence="13">
    <location>
        <begin position="248"/>
        <end position="270"/>
    </location>
</feature>
<evidence type="ECO:0000256" key="1">
    <source>
        <dbReference type="ARBA" id="ARBA00004123"/>
    </source>
</evidence>
<gene>
    <name evidence="15" type="ORF">SKAU_G00021890</name>
</gene>
<dbReference type="GO" id="GO:0002040">
    <property type="term" value="P:sprouting angiogenesis"/>
    <property type="evidence" value="ECO:0007669"/>
    <property type="project" value="UniProtKB-ARBA"/>
</dbReference>
<dbReference type="PANTHER" id="PTHR12081">
    <property type="entry name" value="TRANSCRIPTION FACTOR E2F"/>
    <property type="match status" value="1"/>
</dbReference>
<dbReference type="FunFam" id="1.10.10.10:FF:000073">
    <property type="entry name" value="E2F transcription factor 8"/>
    <property type="match status" value="1"/>
</dbReference>
<reference evidence="15" key="1">
    <citation type="journal article" date="2023" name="Science">
        <title>Genome structures resolve the early diversification of teleost fishes.</title>
        <authorList>
            <person name="Parey E."/>
            <person name="Louis A."/>
            <person name="Montfort J."/>
            <person name="Bouchez O."/>
            <person name="Roques C."/>
            <person name="Iampietro C."/>
            <person name="Lluch J."/>
            <person name="Castinel A."/>
            <person name="Donnadieu C."/>
            <person name="Desvignes T."/>
            <person name="Floi Bucao C."/>
            <person name="Jouanno E."/>
            <person name="Wen M."/>
            <person name="Mejri S."/>
            <person name="Dirks R."/>
            <person name="Jansen H."/>
            <person name="Henkel C."/>
            <person name="Chen W.J."/>
            <person name="Zahm M."/>
            <person name="Cabau C."/>
            <person name="Klopp C."/>
            <person name="Thompson A.W."/>
            <person name="Robinson-Rechavi M."/>
            <person name="Braasch I."/>
            <person name="Lecointre G."/>
            <person name="Bobe J."/>
            <person name="Postlethwait J.H."/>
            <person name="Berthelot C."/>
            <person name="Roest Crollius H."/>
            <person name="Guiguen Y."/>
        </authorList>
    </citation>
    <scope>NUCLEOTIDE SEQUENCE</scope>
    <source>
        <tissue evidence="15">Blood</tissue>
    </source>
</reference>
<evidence type="ECO:0000256" key="9">
    <source>
        <dbReference type="ARBA" id="ARBA00023306"/>
    </source>
</evidence>
<evidence type="ECO:0000256" key="11">
    <source>
        <dbReference type="ARBA" id="ARBA00058973"/>
    </source>
</evidence>
<feature type="region of interest" description="Disordered" evidence="13">
    <location>
        <begin position="45"/>
        <end position="82"/>
    </location>
</feature>
<dbReference type="GO" id="GO:0008045">
    <property type="term" value="P:motor neuron axon guidance"/>
    <property type="evidence" value="ECO:0007669"/>
    <property type="project" value="UniProtKB-ARBA"/>
</dbReference>
<evidence type="ECO:0000313" key="15">
    <source>
        <dbReference type="EMBL" id="KAJ8381411.1"/>
    </source>
</evidence>
<keyword evidence="4 12" id="KW-0805">Transcription regulation</keyword>
<keyword evidence="9" id="KW-0131">Cell cycle</keyword>
<keyword evidence="3" id="KW-0678">Repressor</keyword>
<comment type="caution">
    <text evidence="15">The sequence shown here is derived from an EMBL/GenBank/DDBJ whole genome shotgun (WGS) entry which is preliminary data.</text>
</comment>
<evidence type="ECO:0000256" key="12">
    <source>
        <dbReference type="RuleBase" id="RU003796"/>
    </source>
</evidence>
<evidence type="ECO:0000256" key="10">
    <source>
        <dbReference type="ARBA" id="ARBA00039675"/>
    </source>
</evidence>
<evidence type="ECO:0000256" key="2">
    <source>
        <dbReference type="ARBA" id="ARBA00010940"/>
    </source>
</evidence>
<sequence>METECLSLRDLKSVTLRKSNVTTDMDDEEGNLDQKENIFTERRKVTPHKCDPSSAALGSRKGLTPEPINVTPIKPLDRAHPEPWTPTTNLKVLISAISPDIRDREMKKILFRPIENGCEEAAMLDDPGQFDAMDDGADEFEKRPSRKQKSLGLLCQKFLSLYPDYPASSERTSISLDEVATSLGVERRRIYDIVNVLESLMLVSRVAKNHYLWHGRKQLRQTLRGLQGLGKQQGYHLQIEQLRACKHRASAQPAEENADSDTASGAANRRKEKSLRIMSQKFVMLFLVSETLTVTLDIAAKILIEESQDTASHSKYKTKVRRLYDIANVLTSLGLIQKVHVKEERGRKPAFKWIGPAEFQACEDLEAVAAVSHPEFQEQLQP</sequence>
<dbReference type="AlphaFoldDB" id="A0A9Q1GD92"/>
<dbReference type="GO" id="GO:0090575">
    <property type="term" value="C:RNA polymerase II transcription regulator complex"/>
    <property type="evidence" value="ECO:0007669"/>
    <property type="project" value="TreeGrafter"/>
</dbReference>
<accession>A0A9Q1GD92</accession>
<evidence type="ECO:0000256" key="6">
    <source>
        <dbReference type="ARBA" id="ARBA00023159"/>
    </source>
</evidence>
<name>A0A9Q1GD92_SYNKA</name>
<dbReference type="FunFam" id="1.10.10.10:FF:000100">
    <property type="entry name" value="E2F transcription factor 8"/>
    <property type="match status" value="1"/>
</dbReference>
<comment type="function">
    <text evidence="11">Atypical E2F transcription factor that participates in various processes such as angiogenesis and polyploidization of specialized cells. Mainly acts as a transcription repressor that binds DNA independently of DP proteins and specifically recognizes the E2 recognition site 5'-TTTC[CG]CGC-3'. Directly represses transcription of classical E2F transcription factors such as e2f1. Acts as a regulator of S-phase by recognizing and binding the E2-related site 5'-TTCCCGCC-3' and mediating repression of G1/S-regulated genes. Acts as a promoter of sprouting angiogenesis, possibly by acting as a transcription activator and promoting expression of vegfa.</text>
</comment>
<feature type="domain" description="E2F/DP family winged-helix DNA-binding" evidence="14">
    <location>
        <begin position="146"/>
        <end position="215"/>
    </location>
</feature>
<dbReference type="PANTHER" id="PTHR12081:SF25">
    <property type="entry name" value="TRANSCRIPTION FACTOR E2F7"/>
    <property type="match status" value="1"/>
</dbReference>
<dbReference type="OrthoDB" id="5318at2759"/>
<keyword evidence="16" id="KW-1185">Reference proteome</keyword>
<keyword evidence="8 12" id="KW-0539">Nucleus</keyword>